<dbReference type="InterPro" id="IPR026341">
    <property type="entry name" value="T9SS_type_B"/>
</dbReference>
<dbReference type="Pfam" id="PF13585">
    <property type="entry name" value="CHU_C"/>
    <property type="match status" value="1"/>
</dbReference>
<evidence type="ECO:0000313" key="1">
    <source>
        <dbReference type="EMBL" id="MVN22955.1"/>
    </source>
</evidence>
<dbReference type="InterPro" id="IPR013783">
    <property type="entry name" value="Ig-like_fold"/>
</dbReference>
<keyword evidence="2" id="KW-1185">Reference proteome</keyword>
<dbReference type="Gene3D" id="2.60.40.10">
    <property type="entry name" value="Immunoglobulins"/>
    <property type="match status" value="1"/>
</dbReference>
<dbReference type="AlphaFoldDB" id="A0A7K1T062"/>
<organism evidence="1 2">
    <name type="scientific">Mucilaginibacter arboris</name>
    <dbReference type="NCBI Taxonomy" id="2682090"/>
    <lineage>
        <taxon>Bacteria</taxon>
        <taxon>Pseudomonadati</taxon>
        <taxon>Bacteroidota</taxon>
        <taxon>Sphingobacteriia</taxon>
        <taxon>Sphingobacteriales</taxon>
        <taxon>Sphingobacteriaceae</taxon>
        <taxon>Mucilaginibacter</taxon>
    </lineage>
</organism>
<proteinExistence type="predicted"/>
<evidence type="ECO:0000313" key="2">
    <source>
        <dbReference type="Proteomes" id="UP000462014"/>
    </source>
</evidence>
<protein>
    <submittedName>
        <fullName evidence="1">T9SS type B sorting domain-containing protein</fullName>
    </submittedName>
</protein>
<name>A0A7K1T062_9SPHI</name>
<dbReference type="NCBIfam" id="TIGR04131">
    <property type="entry name" value="Bac_Flav_CTERM"/>
    <property type="match status" value="1"/>
</dbReference>
<sequence length="316" mass="33647">MNTYYVNGTAEVLNSVAGLVTNYGNTTTDHYPVLTRYAFGNVPPTLNPVANQTVCYTNTPQTIPLSGITAGPESGQTTTLSVSSSNTALIDQLSIVQGSNGTGTINYHISNNTSTAATITVTVKDNGGTANGGNDTFTQTFNINVNPLPDVFISSNQSQEVSKGTVVNLTATGGQTYTWANAADIISGQNTATLAVRPKATTTYTVTATNASGCTSTRSVTVNVRDDYQLVANNIITPNGDGKNDYWVIKNIDYYPNNTVKVFDKAGRLVYSKQGYANDWNGTYNNSPLSQGTYYYVIDFGAGLGVFKGYITIIRD</sequence>
<dbReference type="EMBL" id="WPIK01000015">
    <property type="protein sequence ID" value="MVN22955.1"/>
    <property type="molecule type" value="Genomic_DNA"/>
</dbReference>
<dbReference type="Proteomes" id="UP000462014">
    <property type="component" value="Unassembled WGS sequence"/>
</dbReference>
<gene>
    <name evidence="1" type="ORF">GO621_15625</name>
</gene>
<accession>A0A7K1T062</accession>
<comment type="caution">
    <text evidence="1">The sequence shown here is derived from an EMBL/GenBank/DDBJ whole genome shotgun (WGS) entry which is preliminary data.</text>
</comment>
<reference evidence="1 2" key="1">
    <citation type="submission" date="2019-12" db="EMBL/GenBank/DDBJ databases">
        <title>Mucilaginibacter sp. HMF7410 genome sequencing and assembly.</title>
        <authorList>
            <person name="Kang H."/>
            <person name="Cha I."/>
            <person name="Kim H."/>
            <person name="Joh K."/>
        </authorList>
    </citation>
    <scope>NUCLEOTIDE SEQUENCE [LARGE SCALE GENOMIC DNA]</scope>
    <source>
        <strain evidence="1 2">HMF7410</strain>
    </source>
</reference>